<comment type="catalytic activity">
    <reaction evidence="13">
        <text>L-threonyl-[protein] + ATP = O-phospho-L-threonyl-[protein] + ADP + H(+)</text>
        <dbReference type="Rhea" id="RHEA:46608"/>
        <dbReference type="Rhea" id="RHEA-COMP:11060"/>
        <dbReference type="Rhea" id="RHEA-COMP:11605"/>
        <dbReference type="ChEBI" id="CHEBI:15378"/>
        <dbReference type="ChEBI" id="CHEBI:30013"/>
        <dbReference type="ChEBI" id="CHEBI:30616"/>
        <dbReference type="ChEBI" id="CHEBI:61977"/>
        <dbReference type="ChEBI" id="CHEBI:456216"/>
        <dbReference type="EC" id="2.7.11.1"/>
    </reaction>
</comment>
<proteinExistence type="inferred from homology"/>
<evidence type="ECO:0000256" key="16">
    <source>
        <dbReference type="SAM" id="MobiDB-lite"/>
    </source>
</evidence>
<evidence type="ECO:0000256" key="10">
    <source>
        <dbReference type="ARBA" id="ARBA00022840"/>
    </source>
</evidence>
<sequence>MERKAWAPEISAIRFIKAIRQKKIIIRRNKWRDDPGLTFENHKFKGYLGSGAWGDVLLVINTETNKHYALKLLLNLTKFDRSDTLPQGALEPPLTASSDATKSSSHSVERLSLRAKRNEETRIFLRYIRNGHAHICNLEAFVQYKPGYGDEEFAMGLYFEYCDAGNLSILSKKFRTRGIKPPELFIWQVFYEMISGIAFLHNEHPDYNTKSENTGREAIFHNDIRSKNVFLQWGPDKEGGYPHVKIGDFGTSFTEPPGGHVPDPEYDSPTSQDEVWWVAAAAYELGRTGVVLDNILNHSLQRRREEFLKIDPIDGHLSESLDQVIRGTLTPEVEKRPFSGALYLDLKNAFEERVGLMYRKLPDWAGEKTLTHVSDEDMMKELDEGGLEIELGVGGA</sequence>
<dbReference type="PROSITE" id="PS00109">
    <property type="entry name" value="PROTEIN_KINASE_TYR"/>
    <property type="match status" value="1"/>
</dbReference>
<keyword evidence="19" id="KW-1185">Reference proteome</keyword>
<dbReference type="InterPro" id="IPR011009">
    <property type="entry name" value="Kinase-like_dom_sf"/>
</dbReference>
<evidence type="ECO:0000256" key="11">
    <source>
        <dbReference type="ARBA" id="ARBA00030980"/>
    </source>
</evidence>
<protein>
    <recommendedName>
        <fullName evidence="6">EKC/KEOPS complex subunit BUD32</fullName>
        <ecNumber evidence="4">2.7.11.1</ecNumber>
    </recommendedName>
    <alternativeName>
        <fullName evidence="11 12">Atypical Serine/threonine protein kinase BUD32</fullName>
    </alternativeName>
    <alternativeName>
        <fullName evidence="5">EKC/KEOPS complex subunit bud32</fullName>
    </alternativeName>
</protein>
<comment type="catalytic activity">
    <reaction evidence="14">
        <text>L-seryl-[protein] + ATP = O-phospho-L-seryl-[protein] + ADP + H(+)</text>
        <dbReference type="Rhea" id="RHEA:17989"/>
        <dbReference type="Rhea" id="RHEA-COMP:9863"/>
        <dbReference type="Rhea" id="RHEA-COMP:11604"/>
        <dbReference type="ChEBI" id="CHEBI:15378"/>
        <dbReference type="ChEBI" id="CHEBI:29999"/>
        <dbReference type="ChEBI" id="CHEBI:30616"/>
        <dbReference type="ChEBI" id="CHEBI:83421"/>
        <dbReference type="ChEBI" id="CHEBI:456216"/>
        <dbReference type="EC" id="2.7.11.1"/>
    </reaction>
</comment>
<dbReference type="InterPro" id="IPR008266">
    <property type="entry name" value="Tyr_kinase_AS"/>
</dbReference>
<comment type="caution">
    <text evidence="18">The sequence shown here is derived from an EMBL/GenBank/DDBJ whole genome shotgun (WGS) entry which is preliminary data.</text>
</comment>
<dbReference type="InterPro" id="IPR050660">
    <property type="entry name" value="NEK_Ser/Thr_kinase"/>
</dbReference>
<dbReference type="Proteomes" id="UP001152300">
    <property type="component" value="Unassembled WGS sequence"/>
</dbReference>
<dbReference type="GO" id="GO:0004674">
    <property type="term" value="F:protein serine/threonine kinase activity"/>
    <property type="evidence" value="ECO:0007669"/>
    <property type="project" value="UniProtKB-EC"/>
</dbReference>
<dbReference type="GO" id="GO:0005634">
    <property type="term" value="C:nucleus"/>
    <property type="evidence" value="ECO:0007669"/>
    <property type="project" value="TreeGrafter"/>
</dbReference>
<evidence type="ECO:0000256" key="14">
    <source>
        <dbReference type="ARBA" id="ARBA00048679"/>
    </source>
</evidence>
<reference evidence="18" key="1">
    <citation type="submission" date="2022-11" db="EMBL/GenBank/DDBJ databases">
        <title>Genome Resource of Sclerotinia nivalis Strain SnTB1, a Plant Pathogen Isolated from American Ginseng.</title>
        <authorList>
            <person name="Fan S."/>
        </authorList>
    </citation>
    <scope>NUCLEOTIDE SEQUENCE</scope>
    <source>
        <strain evidence="18">SnTB1</strain>
    </source>
</reference>
<evidence type="ECO:0000256" key="9">
    <source>
        <dbReference type="ARBA" id="ARBA00022777"/>
    </source>
</evidence>
<dbReference type="OrthoDB" id="310217at2759"/>
<dbReference type="PANTHER" id="PTHR43671">
    <property type="entry name" value="SERINE/THREONINE-PROTEIN KINASE NEK"/>
    <property type="match status" value="1"/>
</dbReference>
<keyword evidence="7" id="KW-0808">Transferase</keyword>
<comment type="similarity">
    <text evidence="2">Belongs to the protein kinase superfamily. NEK Ser/Thr protein kinase family. NIMA subfamily.</text>
</comment>
<feature type="domain" description="Protein kinase" evidence="17">
    <location>
        <begin position="42"/>
        <end position="351"/>
    </location>
</feature>
<dbReference type="GO" id="GO:0005524">
    <property type="term" value="F:ATP binding"/>
    <property type="evidence" value="ECO:0007669"/>
    <property type="project" value="UniProtKB-UniRule"/>
</dbReference>
<keyword evidence="8 15" id="KW-0547">Nucleotide-binding</keyword>
<keyword evidence="10 15" id="KW-0067">ATP-binding</keyword>
<evidence type="ECO:0000256" key="2">
    <source>
        <dbReference type="ARBA" id="ARBA00010886"/>
    </source>
</evidence>
<evidence type="ECO:0000256" key="3">
    <source>
        <dbReference type="ARBA" id="ARBA00011534"/>
    </source>
</evidence>
<evidence type="ECO:0000256" key="12">
    <source>
        <dbReference type="ARBA" id="ARBA00033194"/>
    </source>
</evidence>
<gene>
    <name evidence="18" type="ORF">OCU04_004656</name>
</gene>
<evidence type="ECO:0000256" key="13">
    <source>
        <dbReference type="ARBA" id="ARBA00047899"/>
    </source>
</evidence>
<dbReference type="Gene3D" id="1.10.510.10">
    <property type="entry name" value="Transferase(Phosphotransferase) domain 1"/>
    <property type="match status" value="1"/>
</dbReference>
<feature type="compositionally biased region" description="Low complexity" evidence="16">
    <location>
        <begin position="95"/>
        <end position="106"/>
    </location>
</feature>
<evidence type="ECO:0000313" key="18">
    <source>
        <dbReference type="EMBL" id="KAJ8067300.1"/>
    </source>
</evidence>
<dbReference type="InterPro" id="IPR017441">
    <property type="entry name" value="Protein_kinase_ATP_BS"/>
</dbReference>
<dbReference type="Pfam" id="PF00069">
    <property type="entry name" value="Pkinase"/>
    <property type="match status" value="1"/>
</dbReference>
<evidence type="ECO:0000259" key="17">
    <source>
        <dbReference type="PROSITE" id="PS50011"/>
    </source>
</evidence>
<evidence type="ECO:0000256" key="8">
    <source>
        <dbReference type="ARBA" id="ARBA00022741"/>
    </source>
</evidence>
<dbReference type="EC" id="2.7.11.1" evidence="4"/>
<dbReference type="PROSITE" id="PS00107">
    <property type="entry name" value="PROTEIN_KINASE_ATP"/>
    <property type="match status" value="1"/>
</dbReference>
<keyword evidence="9" id="KW-0418">Kinase</keyword>
<evidence type="ECO:0000256" key="15">
    <source>
        <dbReference type="PROSITE-ProRule" id="PRU10141"/>
    </source>
</evidence>
<comment type="function">
    <text evidence="1">Component of the EKC/KEOPS complex that is required for the formation of a threonylcarbamoyl group on adenosine at position 37 (t(6)A37) in tRNAs that read codons beginning with adenine. The complex is probably involved in the transfer of the threonylcarbamoyl moiety of threonylcarbamoyl-AMP (TC-AMP) to the N6 group of A37. BUD32 has ATPase activity in the context of the EKC/KEOPS complex and likely plays a supporting role to the catalytic subunit KAE1. The EKC/KEOPS complex also promotes both telomere uncapping and telomere elongation. The complex is required for efficient recruitment of transcriptional coactivators.</text>
</comment>
<dbReference type="PROSITE" id="PS50011">
    <property type="entry name" value="PROTEIN_KINASE_DOM"/>
    <property type="match status" value="1"/>
</dbReference>
<name>A0A9X0AR85_9HELO</name>
<dbReference type="GO" id="GO:0044732">
    <property type="term" value="C:mitotic spindle pole body"/>
    <property type="evidence" value="ECO:0007669"/>
    <property type="project" value="TreeGrafter"/>
</dbReference>
<evidence type="ECO:0000313" key="19">
    <source>
        <dbReference type="Proteomes" id="UP001152300"/>
    </source>
</evidence>
<dbReference type="GO" id="GO:0005737">
    <property type="term" value="C:cytoplasm"/>
    <property type="evidence" value="ECO:0007669"/>
    <property type="project" value="TreeGrafter"/>
</dbReference>
<evidence type="ECO:0000256" key="6">
    <source>
        <dbReference type="ARBA" id="ARBA00019973"/>
    </source>
</evidence>
<feature type="binding site" evidence="15">
    <location>
        <position position="71"/>
    </location>
    <ligand>
        <name>ATP</name>
        <dbReference type="ChEBI" id="CHEBI:30616"/>
    </ligand>
</feature>
<evidence type="ECO:0000256" key="5">
    <source>
        <dbReference type="ARBA" id="ARBA00013948"/>
    </source>
</evidence>
<dbReference type="SMART" id="SM00220">
    <property type="entry name" value="S_TKc"/>
    <property type="match status" value="1"/>
</dbReference>
<feature type="region of interest" description="Disordered" evidence="16">
    <location>
        <begin position="89"/>
        <end position="111"/>
    </location>
</feature>
<organism evidence="18 19">
    <name type="scientific">Sclerotinia nivalis</name>
    <dbReference type="NCBI Taxonomy" id="352851"/>
    <lineage>
        <taxon>Eukaryota</taxon>
        <taxon>Fungi</taxon>
        <taxon>Dikarya</taxon>
        <taxon>Ascomycota</taxon>
        <taxon>Pezizomycotina</taxon>
        <taxon>Leotiomycetes</taxon>
        <taxon>Helotiales</taxon>
        <taxon>Sclerotiniaceae</taxon>
        <taxon>Sclerotinia</taxon>
    </lineage>
</organism>
<dbReference type="SUPFAM" id="SSF56112">
    <property type="entry name" value="Protein kinase-like (PK-like)"/>
    <property type="match status" value="1"/>
</dbReference>
<accession>A0A9X0AR85</accession>
<comment type="subunit">
    <text evidence="3">Component of the EKC/KEOPS complex composed of at least BUD32, CGI121, GON7, KAE1 and PCC1; the whole complex dimerizes.</text>
</comment>
<dbReference type="GO" id="GO:0007059">
    <property type="term" value="P:chromosome segregation"/>
    <property type="evidence" value="ECO:0007669"/>
    <property type="project" value="TreeGrafter"/>
</dbReference>
<evidence type="ECO:0000256" key="1">
    <source>
        <dbReference type="ARBA" id="ARBA00003747"/>
    </source>
</evidence>
<dbReference type="InterPro" id="IPR000719">
    <property type="entry name" value="Prot_kinase_dom"/>
</dbReference>
<dbReference type="EMBL" id="JAPEIS010000004">
    <property type="protein sequence ID" value="KAJ8067300.1"/>
    <property type="molecule type" value="Genomic_DNA"/>
</dbReference>
<evidence type="ECO:0000256" key="7">
    <source>
        <dbReference type="ARBA" id="ARBA00022679"/>
    </source>
</evidence>
<evidence type="ECO:0000256" key="4">
    <source>
        <dbReference type="ARBA" id="ARBA00012513"/>
    </source>
</evidence>
<dbReference type="AlphaFoldDB" id="A0A9X0AR85"/>
<dbReference type="PANTHER" id="PTHR43671:SF13">
    <property type="entry name" value="SERINE_THREONINE-PROTEIN KINASE NEK2"/>
    <property type="match status" value="1"/>
</dbReference>